<gene>
    <name evidence="1" type="ORF">C4B59_03120</name>
</gene>
<organism evidence="1 2">
    <name type="scientific">Candidatus Methanogaster sp</name>
    <dbReference type="NCBI Taxonomy" id="3386292"/>
    <lineage>
        <taxon>Archaea</taxon>
        <taxon>Methanobacteriati</taxon>
        <taxon>Methanobacteriota</taxon>
        <taxon>Stenosarchaea group</taxon>
        <taxon>Methanomicrobia</taxon>
        <taxon>Methanosarcinales</taxon>
        <taxon>ANME-2 cluster</taxon>
        <taxon>Candidatus Methanogasteraceae</taxon>
        <taxon>Candidatus Methanogaster</taxon>
    </lineage>
</organism>
<evidence type="ECO:0000313" key="2">
    <source>
        <dbReference type="Proteomes" id="UP000248329"/>
    </source>
</evidence>
<dbReference type="EMBL" id="PQXF01000004">
    <property type="protein sequence ID" value="PXF61556.1"/>
    <property type="molecule type" value="Genomic_DNA"/>
</dbReference>
<keyword evidence="1" id="KW-0067">ATP-binding</keyword>
<keyword evidence="1" id="KW-0547">Nucleotide-binding</keyword>
<keyword evidence="1" id="KW-0378">Hydrolase</keyword>
<name>A0AC61L5D1_9EURY</name>
<proteinExistence type="predicted"/>
<keyword evidence="1" id="KW-0347">Helicase</keyword>
<evidence type="ECO:0000313" key="1">
    <source>
        <dbReference type="EMBL" id="PXF61556.1"/>
    </source>
</evidence>
<protein>
    <submittedName>
        <fullName evidence="1">ATP-dependent helicase</fullName>
    </submittedName>
</protein>
<dbReference type="Proteomes" id="UP000248329">
    <property type="component" value="Unassembled WGS sequence"/>
</dbReference>
<sequence length="967" mass="108380">MPISNIIEEIKSSNSYEGQIVHMEDTSFKDPEHASIELKPLINFALSQMGIEQLYSHQVEAVEHVRAGEDIVLVTSTASGKSLAYMLPIFEAVMNDPNATALYIAPLNALVNDQYKNFVEFRDELGIDSEINKYIGTMSSDEKKAVRSGNPQIILTNPEMIHLSFLQWHRIWKRFLSNLQYIVVDESHYYRGVMGSNMANLLRRLNRVCAYYGAHPKYICCSATIGNPGEHTGALIGRKVTVINRDGSGRGPQKFIFWNPSRYINEWGFNVRKSSFTESHKLFSAFILYGLQTIAFTRSRQGVERMYVAAKRSLREKELHDLVDKISPYRAGYFGKEREGIEKKLSNGTLRGVISTNALELGINIGGLDACIIDKYPGTIMNTRQQAGRAGRGDKESVVVLVAGLNALDQYYMRYPGEFFGTSSEEAVLNVSNPYIQAGHILCAANEIPFTEEDEKYFGSGSTRTIEMLEAEGLLTGDESKSAVNPNPHMQVSIRGISQDTYSIFTFSGGQRIPIEKGIEKAMAFKETFEGAIYLHMGTPYRVIKLDHDKKEIHAEETKAEYYTKASFTSDISIKEKYTEKTLPSCRDAKVGLGDVEVVEQVTEYKKYKYFRDIVLEACLLDMPKLSLETVALWIELPDRFTNLVEEYDLDFAGGIHAIEHAMIAMYPLRLLADRNDVGGIATPDHNDLSGKSGIFVYDGHRGGVGYAERGYEIITDILEVTLKAVEGCPCHDGCPSCIQSPKCGNHNEPLDKHAAIMILHELLGKPPYAPPKSQKLSASPPAPAQEESDEPVDVEAAIDRVRKQLRQEAMKPENSTIGERSQKYGGCESVLPFSVKKEGILSKKPEAVQVAHEDVGEDFDRDLFEILVNLRKKIAEETNVPSIIIFHDSILAAMATIVPRDMSSLQNINGIREIKLKKYGDQFLKEIVNYCKKRERTPPLSAEEETHSEKSKAYSVEEIRKTYPRA</sequence>
<accession>A0AC61L5D1</accession>
<reference evidence="1" key="1">
    <citation type="submission" date="2018-01" db="EMBL/GenBank/DDBJ databases">
        <authorList>
            <person name="Krukenberg V."/>
        </authorList>
    </citation>
    <scope>NUCLEOTIDE SEQUENCE</scope>
    <source>
        <strain evidence="1">E20ANME2</strain>
    </source>
</reference>
<comment type="caution">
    <text evidence="1">The sequence shown here is derived from an EMBL/GenBank/DDBJ whole genome shotgun (WGS) entry which is preliminary data.</text>
</comment>